<feature type="domain" description="EGF-like" evidence="5">
    <location>
        <begin position="200"/>
        <end position="232"/>
    </location>
</feature>
<organism evidence="6 7">
    <name type="scientific">Hipposideros armiger</name>
    <name type="common">Great Himalayan leaf-nosed bat</name>
    <dbReference type="NCBI Taxonomy" id="186990"/>
    <lineage>
        <taxon>Eukaryota</taxon>
        <taxon>Metazoa</taxon>
        <taxon>Chordata</taxon>
        <taxon>Craniata</taxon>
        <taxon>Vertebrata</taxon>
        <taxon>Euteleostomi</taxon>
        <taxon>Mammalia</taxon>
        <taxon>Eutheria</taxon>
        <taxon>Laurasiatheria</taxon>
        <taxon>Chiroptera</taxon>
        <taxon>Yinpterochiroptera</taxon>
        <taxon>Rhinolophoidea</taxon>
        <taxon>Hipposideridae</taxon>
        <taxon>Hipposideros</taxon>
    </lineage>
</organism>
<keyword evidence="4" id="KW-1133">Transmembrane helix</keyword>
<evidence type="ECO:0000256" key="4">
    <source>
        <dbReference type="SAM" id="Phobius"/>
    </source>
</evidence>
<evidence type="ECO:0000313" key="7">
    <source>
        <dbReference type="RefSeq" id="XP_019515094.1"/>
    </source>
</evidence>
<feature type="non-terminal residue" evidence="7">
    <location>
        <position position="1"/>
    </location>
</feature>
<dbReference type="InterPro" id="IPR006586">
    <property type="entry name" value="ADAM_Cys-rich"/>
</dbReference>
<reference evidence="7" key="1">
    <citation type="submission" date="2025-08" db="UniProtKB">
        <authorList>
            <consortium name="RefSeq"/>
        </authorList>
    </citation>
    <scope>IDENTIFICATION</scope>
    <source>
        <tissue evidence="7">Muscle</tissue>
    </source>
</reference>
<feature type="region of interest" description="Disordered" evidence="3">
    <location>
        <begin position="275"/>
        <end position="313"/>
    </location>
</feature>
<keyword evidence="1 2" id="KW-1015">Disulfide bond</keyword>
<keyword evidence="2" id="KW-0245">EGF-like domain</keyword>
<dbReference type="Gene3D" id="3.40.1620.60">
    <property type="match status" value="1"/>
</dbReference>
<dbReference type="KEGG" id="hai:109391733"/>
<dbReference type="InterPro" id="IPR000742">
    <property type="entry name" value="EGF"/>
</dbReference>
<dbReference type="SMART" id="SM00608">
    <property type="entry name" value="ACR"/>
    <property type="match status" value="1"/>
</dbReference>
<protein>
    <submittedName>
        <fullName evidence="7">Disintegrin and metalloproteinase domain-containing protein 28-like</fullName>
    </submittedName>
</protein>
<dbReference type="AlphaFoldDB" id="A0A8B7SQV8"/>
<dbReference type="RefSeq" id="XP_019515094.1">
    <property type="nucleotide sequence ID" value="XM_019659549.1"/>
</dbReference>
<dbReference type="Pfam" id="PF08516">
    <property type="entry name" value="ADAM_CR"/>
    <property type="match status" value="1"/>
</dbReference>
<feature type="transmembrane region" description="Helical" evidence="4">
    <location>
        <begin position="237"/>
        <end position="261"/>
    </location>
</feature>
<dbReference type="GO" id="GO:0005886">
    <property type="term" value="C:plasma membrane"/>
    <property type="evidence" value="ECO:0007669"/>
    <property type="project" value="TreeGrafter"/>
</dbReference>
<dbReference type="PROSITE" id="PS01186">
    <property type="entry name" value="EGF_2"/>
    <property type="match status" value="1"/>
</dbReference>
<name>A0A8B7SQV8_HIPAR</name>
<sequence>ADVKAAEEFRETLDMLIVEENYLPEQIFHMDVISIFRKWMPERTLIPKEAQSMPGYEAFKDRVTVLLGGNVSGYTWTPFVIWHSESPGPSSMSISTCKTEVADKSCYRRNEGGSKYGYCRKVNDTRIPCKASDAMCGKLFCHGGSDNLPWKGRVVTFLTCKTFDPDDNSQEIGMVANGTKCGNKEVCINGECVDIERAYKSTNCSSKCKGHAVCDHELQCQCKEGWVPPDCNDSSVVFHFSIVVGVLFPLAVIFVVLAVVIRYRNTLGKQTKVQRPLSITDTRPHRQKRKPEMVKAVQRQEMSQTKLHAPDLPAEGSEPPAAFLIKKPDFPPPPIPTSVSSSSFPHKVTKVLSSTVFKDNPMSTPKGCNPYV</sequence>
<keyword evidence="4" id="KW-0472">Membrane</keyword>
<evidence type="ECO:0000256" key="3">
    <source>
        <dbReference type="SAM" id="MobiDB-lite"/>
    </source>
</evidence>
<evidence type="ECO:0000256" key="1">
    <source>
        <dbReference type="ARBA" id="ARBA00023157"/>
    </source>
</evidence>
<proteinExistence type="predicted"/>
<dbReference type="PANTHER" id="PTHR11905:SF32">
    <property type="entry name" value="DISINTEGRIN AND METALLOPROTEINASE DOMAIN-CONTAINING PROTEIN 28"/>
    <property type="match status" value="1"/>
</dbReference>
<evidence type="ECO:0000256" key="2">
    <source>
        <dbReference type="PROSITE-ProRule" id="PRU00076"/>
    </source>
</evidence>
<dbReference type="OrthoDB" id="5951731at2759"/>
<keyword evidence="6" id="KW-1185">Reference proteome</keyword>
<evidence type="ECO:0000259" key="5">
    <source>
        <dbReference type="PROSITE" id="PS50026"/>
    </source>
</evidence>
<dbReference type="Proteomes" id="UP000694851">
    <property type="component" value="Unplaced"/>
</dbReference>
<keyword evidence="4" id="KW-0812">Transmembrane</keyword>
<feature type="disulfide bond" evidence="2">
    <location>
        <begin position="222"/>
        <end position="231"/>
    </location>
</feature>
<dbReference type="PROSITE" id="PS50026">
    <property type="entry name" value="EGF_3"/>
    <property type="match status" value="1"/>
</dbReference>
<dbReference type="GeneID" id="109391733"/>
<dbReference type="PANTHER" id="PTHR11905">
    <property type="entry name" value="ADAM A DISINTEGRIN AND METALLOPROTEASE DOMAIN"/>
    <property type="match status" value="1"/>
</dbReference>
<comment type="caution">
    <text evidence="2">Lacks conserved residue(s) required for the propagation of feature annotation.</text>
</comment>
<gene>
    <name evidence="7" type="primary">LOC109391733</name>
</gene>
<feature type="disulfide bond" evidence="2">
    <location>
        <begin position="204"/>
        <end position="214"/>
    </location>
</feature>
<evidence type="ECO:0000313" key="6">
    <source>
        <dbReference type="Proteomes" id="UP000694851"/>
    </source>
</evidence>
<accession>A0A8B7SQV8</accession>